<dbReference type="GO" id="GO:0003677">
    <property type="term" value="F:DNA binding"/>
    <property type="evidence" value="ECO:0007669"/>
    <property type="project" value="InterPro"/>
</dbReference>
<dbReference type="Gene3D" id="1.10.10.10">
    <property type="entry name" value="Winged helix-like DNA-binding domain superfamily/Winged helix DNA-binding domain"/>
    <property type="match status" value="1"/>
</dbReference>
<dbReference type="PATRIC" id="fig|1461583.4.peg.488"/>
<dbReference type="CDD" id="cd06171">
    <property type="entry name" value="Sigma70_r4"/>
    <property type="match status" value="1"/>
</dbReference>
<dbReference type="InterPro" id="IPR013325">
    <property type="entry name" value="RNA_pol_sigma_r2"/>
</dbReference>
<evidence type="ECO:0000313" key="7">
    <source>
        <dbReference type="EMBL" id="CEA00208.1"/>
    </source>
</evidence>
<dbReference type="InterPro" id="IPR007627">
    <property type="entry name" value="RNA_pol_sigma70_r2"/>
</dbReference>
<dbReference type="HOGENOM" id="CLU_047691_3_1_9"/>
<reference evidence="7" key="1">
    <citation type="submission" date="2014-07" db="EMBL/GenBank/DDBJ databases">
        <authorList>
            <person name="Urmite Genomes Urmite Genomes"/>
        </authorList>
    </citation>
    <scope>NUCLEOTIDE SEQUENCE</scope>
    <source>
        <strain evidence="7">13S34_air</strain>
    </source>
</reference>
<evidence type="ECO:0000259" key="5">
    <source>
        <dbReference type="Pfam" id="PF04542"/>
    </source>
</evidence>
<accession>A0A078LYM4</accession>
<dbReference type="InterPro" id="IPR036388">
    <property type="entry name" value="WH-like_DNA-bd_sf"/>
</dbReference>
<dbReference type="Pfam" id="PF04542">
    <property type="entry name" value="Sigma70_r2"/>
    <property type="match status" value="1"/>
</dbReference>
<dbReference type="GO" id="GO:0006352">
    <property type="term" value="P:DNA-templated transcription initiation"/>
    <property type="evidence" value="ECO:0007669"/>
    <property type="project" value="InterPro"/>
</dbReference>
<feature type="domain" description="RNA polymerase sigma factor 70 region 4 type 2" evidence="6">
    <location>
        <begin position="109"/>
        <end position="160"/>
    </location>
</feature>
<dbReference type="Gene3D" id="1.10.1740.10">
    <property type="match status" value="1"/>
</dbReference>
<dbReference type="PANTHER" id="PTHR43133:SF51">
    <property type="entry name" value="RNA POLYMERASE SIGMA FACTOR"/>
    <property type="match status" value="1"/>
</dbReference>
<dbReference type="NCBIfam" id="TIGR02937">
    <property type="entry name" value="sigma70-ECF"/>
    <property type="match status" value="1"/>
</dbReference>
<dbReference type="SUPFAM" id="SSF88946">
    <property type="entry name" value="Sigma2 domain of RNA polymerase sigma factors"/>
    <property type="match status" value="1"/>
</dbReference>
<dbReference type="InterPro" id="IPR014284">
    <property type="entry name" value="RNA_pol_sigma-70_dom"/>
</dbReference>
<name>A0A078LYM4_9BACL</name>
<protein>
    <submittedName>
        <fullName evidence="7">ECF RNA polymerase sigma factor SigW</fullName>
    </submittedName>
</protein>
<proteinExistence type="inferred from homology"/>
<dbReference type="InterPro" id="IPR013324">
    <property type="entry name" value="RNA_pol_sigma_r3/r4-like"/>
</dbReference>
<dbReference type="GO" id="GO:0016987">
    <property type="term" value="F:sigma factor activity"/>
    <property type="evidence" value="ECO:0007669"/>
    <property type="project" value="UniProtKB-KW"/>
</dbReference>
<evidence type="ECO:0000259" key="6">
    <source>
        <dbReference type="Pfam" id="PF08281"/>
    </source>
</evidence>
<dbReference type="PANTHER" id="PTHR43133">
    <property type="entry name" value="RNA POLYMERASE ECF-TYPE SIGMA FACTO"/>
    <property type="match status" value="1"/>
</dbReference>
<evidence type="ECO:0000256" key="4">
    <source>
        <dbReference type="ARBA" id="ARBA00023163"/>
    </source>
</evidence>
<dbReference type="AlphaFoldDB" id="A0A078LYM4"/>
<dbReference type="InterPro" id="IPR039425">
    <property type="entry name" value="RNA_pol_sigma-70-like"/>
</dbReference>
<organism evidence="7">
    <name type="scientific">Metalysinibacillus saudimassiliensis</name>
    <dbReference type="NCBI Taxonomy" id="1461583"/>
    <lineage>
        <taxon>Bacteria</taxon>
        <taxon>Bacillati</taxon>
        <taxon>Bacillota</taxon>
        <taxon>Bacilli</taxon>
        <taxon>Bacillales</taxon>
        <taxon>Caryophanaceae</taxon>
        <taxon>Metalysinibacillus</taxon>
    </lineage>
</organism>
<gene>
    <name evidence="7" type="primary">sigW_1</name>
    <name evidence="7" type="ORF">BN1050_00517</name>
</gene>
<evidence type="ECO:0000256" key="3">
    <source>
        <dbReference type="ARBA" id="ARBA00023082"/>
    </source>
</evidence>
<dbReference type="SUPFAM" id="SSF88659">
    <property type="entry name" value="Sigma3 and sigma4 domains of RNA polymerase sigma factors"/>
    <property type="match status" value="1"/>
</dbReference>
<sequence length="178" mass="20662">MERVKQAQAGDAEAFSLLIADEQDKVYRMIFAYVRKEDDAVDVYQQTVMSAYENLHKLTEPAYFSTWLVRIAINKSLTYIKKRDREQAVSPETLYLLEADTVPIAENLDLWQALQTLNDTYKTALLLRYYSDYTIAQIADITEQPLGTVKTQIRRGLRTLRKQLKGEAYYEFAQADDE</sequence>
<dbReference type="InterPro" id="IPR013249">
    <property type="entry name" value="RNA_pol_sigma70_r4_t2"/>
</dbReference>
<keyword evidence="4" id="KW-0804">Transcription</keyword>
<comment type="similarity">
    <text evidence="1">Belongs to the sigma-70 factor family. ECF subfamily.</text>
</comment>
<evidence type="ECO:0000256" key="2">
    <source>
        <dbReference type="ARBA" id="ARBA00023015"/>
    </source>
</evidence>
<dbReference type="Pfam" id="PF08281">
    <property type="entry name" value="Sigma70_r4_2"/>
    <property type="match status" value="1"/>
</dbReference>
<keyword evidence="2" id="KW-0805">Transcription regulation</keyword>
<dbReference type="EMBL" id="LN483073">
    <property type="protein sequence ID" value="CEA00208.1"/>
    <property type="molecule type" value="Genomic_DNA"/>
</dbReference>
<evidence type="ECO:0000256" key="1">
    <source>
        <dbReference type="ARBA" id="ARBA00010641"/>
    </source>
</evidence>
<keyword evidence="3" id="KW-0731">Sigma factor</keyword>
<feature type="domain" description="RNA polymerase sigma-70 region 2" evidence="5">
    <location>
        <begin position="18"/>
        <end position="85"/>
    </location>
</feature>